<evidence type="ECO:0008006" key="3">
    <source>
        <dbReference type="Google" id="ProtNLM"/>
    </source>
</evidence>
<dbReference type="SUPFAM" id="SSF82171">
    <property type="entry name" value="DPP6 N-terminal domain-like"/>
    <property type="match status" value="1"/>
</dbReference>
<dbReference type="OrthoDB" id="1521841at2"/>
<dbReference type="KEGG" id="hyh:D3Y59_10010"/>
<gene>
    <name evidence="1" type="ORF">D3Y59_10010</name>
</gene>
<dbReference type="EMBL" id="CP032317">
    <property type="protein sequence ID" value="AYA38892.1"/>
    <property type="molecule type" value="Genomic_DNA"/>
</dbReference>
<sequence length="240" mass="26320">MLLGLCAGLSGCSSDSLDSAPRGSDTGQGGSMARFTIMGNTLYTVDDHSLRVFDLGNSTNAAAVRVINLGVGIETIFPKEPYLFIGTQQGMFIFDATNPQSPRQLSYFQHVVSCDPVVVQGRYAYLTLRQGRTCGGGVNQLQVVDLQNLQQPRLAQVYPMTKPYGLGADSTQLYVCDDGLKVFDLRRSPTLTQREHHRIEAFDVIPNQDLLLVIGADGLYQYRRGNNTLTQLSMLPIARP</sequence>
<name>A0A3B7R588_9BACT</name>
<dbReference type="AlphaFoldDB" id="A0A3B7R588"/>
<proteinExistence type="predicted"/>
<keyword evidence="2" id="KW-1185">Reference proteome</keyword>
<reference evidence="1 2" key="1">
    <citation type="submission" date="2018-09" db="EMBL/GenBank/DDBJ databases">
        <title>Hymenobacter medium sp. nov., isolated from R2A medium.</title>
        <authorList>
            <person name="Yingchao G."/>
        </authorList>
    </citation>
    <scope>NUCLEOTIDE SEQUENCE [LARGE SCALE GENOMIC DNA]</scope>
    <source>
        <strain evidence="2">sh-6</strain>
    </source>
</reference>
<organism evidence="1 2">
    <name type="scientific">Hymenobacter oligotrophus</name>
    <dbReference type="NCBI Taxonomy" id="2319843"/>
    <lineage>
        <taxon>Bacteria</taxon>
        <taxon>Pseudomonadati</taxon>
        <taxon>Bacteroidota</taxon>
        <taxon>Cytophagia</taxon>
        <taxon>Cytophagales</taxon>
        <taxon>Hymenobacteraceae</taxon>
        <taxon>Hymenobacter</taxon>
    </lineage>
</organism>
<evidence type="ECO:0000313" key="2">
    <source>
        <dbReference type="Proteomes" id="UP000262802"/>
    </source>
</evidence>
<protein>
    <recommendedName>
        <fullName evidence="3">LVIVD repeat-containing protein</fullName>
    </recommendedName>
</protein>
<dbReference type="Proteomes" id="UP000262802">
    <property type="component" value="Chromosome"/>
</dbReference>
<evidence type="ECO:0000313" key="1">
    <source>
        <dbReference type="EMBL" id="AYA38892.1"/>
    </source>
</evidence>
<accession>A0A3B7R588</accession>